<feature type="non-terminal residue" evidence="7">
    <location>
        <position position="258"/>
    </location>
</feature>
<dbReference type="EMBL" id="BARS01036205">
    <property type="protein sequence ID" value="GAG26816.1"/>
    <property type="molecule type" value="Genomic_DNA"/>
</dbReference>
<dbReference type="InterPro" id="IPR040982">
    <property type="entry name" value="DNA_pol3_finger"/>
</dbReference>
<comment type="caution">
    <text evidence="7">The sequence shown here is derived from an EMBL/GenBank/DDBJ whole genome shotgun (WGS) entry which is preliminary data.</text>
</comment>
<dbReference type="GO" id="GO:0003887">
    <property type="term" value="F:DNA-directed DNA polymerase activity"/>
    <property type="evidence" value="ECO:0007669"/>
    <property type="project" value="UniProtKB-KW"/>
</dbReference>
<feature type="non-terminal residue" evidence="7">
    <location>
        <position position="1"/>
    </location>
</feature>
<dbReference type="PANTHER" id="PTHR32294">
    <property type="entry name" value="DNA POLYMERASE III SUBUNIT ALPHA"/>
    <property type="match status" value="1"/>
</dbReference>
<dbReference type="Gene3D" id="1.10.10.1600">
    <property type="entry name" value="Bacterial DNA polymerase III alpha subunit, thumb domain"/>
    <property type="match status" value="1"/>
</dbReference>
<keyword evidence="3" id="KW-0235">DNA replication</keyword>
<proteinExistence type="predicted"/>
<feature type="domain" description="Bacterial DNA polymerase III alpha subunit NTPase" evidence="5">
    <location>
        <begin position="1"/>
        <end position="208"/>
    </location>
</feature>
<gene>
    <name evidence="7" type="ORF">S01H1_55680</name>
</gene>
<dbReference type="GO" id="GO:0006260">
    <property type="term" value="P:DNA replication"/>
    <property type="evidence" value="ECO:0007669"/>
    <property type="project" value="UniProtKB-KW"/>
</dbReference>
<keyword evidence="2" id="KW-0548">Nucleotidyltransferase</keyword>
<protein>
    <submittedName>
        <fullName evidence="7">Uncharacterized protein</fullName>
    </submittedName>
</protein>
<sequence length="258" mass="28846">DIMVGPGRGSSGGSLVCFLMGITNVDPIEFGLLFARFISPARIDFPDIDMDFEDTKRYLIREHFEELYGKHNVVGVSTFGRMKGKSAIRDVSRVFDVPLVEVGKACDCIVVRSGGDERSNYSISDAFSSFEDGIKFKKKYGKVTEIAEELEGQIRNKGQHAAAMCISTEDFQDGDRATLQFGKNKDIMVGWEKYDIEHFGIMKFDVLGLKALSVLSNTNKLIKKNYGIEIDFENLSLEDDKCYEEFSKGNTIGCFQVG</sequence>
<dbReference type="Pfam" id="PF07733">
    <property type="entry name" value="DNA_pol3_alpha"/>
    <property type="match status" value="1"/>
</dbReference>
<dbReference type="Pfam" id="PF17657">
    <property type="entry name" value="DNA_pol3_finger"/>
    <property type="match status" value="1"/>
</dbReference>
<dbReference type="InterPro" id="IPR041931">
    <property type="entry name" value="DNA_pol3_alpha_thumb_dom"/>
</dbReference>
<dbReference type="InterPro" id="IPR004805">
    <property type="entry name" value="DnaE2/DnaE/PolC"/>
</dbReference>
<evidence type="ECO:0000256" key="1">
    <source>
        <dbReference type="ARBA" id="ARBA00022679"/>
    </source>
</evidence>
<feature type="domain" description="DNA polymerase III alpha subunit finger" evidence="6">
    <location>
        <begin position="212"/>
        <end position="258"/>
    </location>
</feature>
<accession>X0XPB6</accession>
<reference evidence="7" key="1">
    <citation type="journal article" date="2014" name="Front. Microbiol.">
        <title>High frequency of phylogenetically diverse reductive dehalogenase-homologous genes in deep subseafloor sedimentary metagenomes.</title>
        <authorList>
            <person name="Kawai M."/>
            <person name="Futagami T."/>
            <person name="Toyoda A."/>
            <person name="Takaki Y."/>
            <person name="Nishi S."/>
            <person name="Hori S."/>
            <person name="Arai W."/>
            <person name="Tsubouchi T."/>
            <person name="Morono Y."/>
            <person name="Uchiyama I."/>
            <person name="Ito T."/>
            <person name="Fujiyama A."/>
            <person name="Inagaki F."/>
            <person name="Takami H."/>
        </authorList>
    </citation>
    <scope>NUCLEOTIDE SEQUENCE</scope>
    <source>
        <strain evidence="7">Expedition CK06-06</strain>
    </source>
</reference>
<dbReference type="GO" id="GO:0008408">
    <property type="term" value="F:3'-5' exonuclease activity"/>
    <property type="evidence" value="ECO:0007669"/>
    <property type="project" value="InterPro"/>
</dbReference>
<evidence type="ECO:0000259" key="5">
    <source>
        <dbReference type="Pfam" id="PF07733"/>
    </source>
</evidence>
<evidence type="ECO:0000256" key="4">
    <source>
        <dbReference type="ARBA" id="ARBA00022932"/>
    </source>
</evidence>
<organism evidence="7">
    <name type="scientific">marine sediment metagenome</name>
    <dbReference type="NCBI Taxonomy" id="412755"/>
    <lineage>
        <taxon>unclassified sequences</taxon>
        <taxon>metagenomes</taxon>
        <taxon>ecological metagenomes</taxon>
    </lineage>
</organism>
<evidence type="ECO:0000259" key="6">
    <source>
        <dbReference type="Pfam" id="PF17657"/>
    </source>
</evidence>
<dbReference type="InterPro" id="IPR011708">
    <property type="entry name" value="DNA_pol3_alpha_NTPase_dom"/>
</dbReference>
<keyword evidence="4" id="KW-0239">DNA-directed DNA polymerase</keyword>
<keyword evidence="1" id="KW-0808">Transferase</keyword>
<evidence type="ECO:0000313" key="7">
    <source>
        <dbReference type="EMBL" id="GAG26816.1"/>
    </source>
</evidence>
<evidence type="ECO:0000256" key="2">
    <source>
        <dbReference type="ARBA" id="ARBA00022695"/>
    </source>
</evidence>
<evidence type="ECO:0000256" key="3">
    <source>
        <dbReference type="ARBA" id="ARBA00022705"/>
    </source>
</evidence>
<dbReference type="AlphaFoldDB" id="X0XPB6"/>
<name>X0XPB6_9ZZZZ</name>